<organism evidence="5 6">
    <name type="scientific">Desulfosporosinus fructosivorans</name>
    <dbReference type="NCBI Taxonomy" id="2018669"/>
    <lineage>
        <taxon>Bacteria</taxon>
        <taxon>Bacillati</taxon>
        <taxon>Bacillota</taxon>
        <taxon>Clostridia</taxon>
        <taxon>Eubacteriales</taxon>
        <taxon>Desulfitobacteriaceae</taxon>
        <taxon>Desulfosporosinus</taxon>
    </lineage>
</organism>
<comment type="caution">
    <text evidence="5">The sequence shown here is derived from an EMBL/GenBank/DDBJ whole genome shotgun (WGS) entry which is preliminary data.</text>
</comment>
<feature type="domain" description="RNA 2-O ribose methyltransferase substrate binding" evidence="4">
    <location>
        <begin position="5"/>
        <end position="80"/>
    </location>
</feature>
<dbReference type="SUPFAM" id="SSF55315">
    <property type="entry name" value="L30e-like"/>
    <property type="match status" value="1"/>
</dbReference>
<dbReference type="SMART" id="SM00967">
    <property type="entry name" value="SpoU_sub_bind"/>
    <property type="match status" value="1"/>
</dbReference>
<evidence type="ECO:0000313" key="6">
    <source>
        <dbReference type="Proteomes" id="UP000298460"/>
    </source>
</evidence>
<dbReference type="GO" id="GO:0032259">
    <property type="term" value="P:methylation"/>
    <property type="evidence" value="ECO:0007669"/>
    <property type="project" value="UniProtKB-KW"/>
</dbReference>
<keyword evidence="2 5" id="KW-0489">Methyltransferase</keyword>
<keyword evidence="6" id="KW-1185">Reference proteome</keyword>
<evidence type="ECO:0000259" key="4">
    <source>
        <dbReference type="SMART" id="SM00967"/>
    </source>
</evidence>
<dbReference type="GO" id="GO:0005829">
    <property type="term" value="C:cytosol"/>
    <property type="evidence" value="ECO:0007669"/>
    <property type="project" value="TreeGrafter"/>
</dbReference>
<protein>
    <submittedName>
        <fullName evidence="5">23S rRNA (Guanosine(2251)-2'-O)-methyltransferase RlmB</fullName>
    </submittedName>
</protein>
<keyword evidence="3 5" id="KW-0808">Transferase</keyword>
<dbReference type="EMBL" id="SPQQ01000010">
    <property type="protein sequence ID" value="TGE36041.1"/>
    <property type="molecule type" value="Genomic_DNA"/>
</dbReference>
<dbReference type="RefSeq" id="WP_135551137.1">
    <property type="nucleotide sequence ID" value="NZ_SPQQ01000010.1"/>
</dbReference>
<gene>
    <name evidence="5" type="primary">rlmB</name>
    <name evidence="5" type="ORF">E4K67_22950</name>
</gene>
<dbReference type="FunFam" id="3.40.1280.10:FF:000008">
    <property type="entry name" value="Group 3 RNA methyltransferase TrmH"/>
    <property type="match status" value="1"/>
</dbReference>
<dbReference type="Proteomes" id="UP000298460">
    <property type="component" value="Unassembled WGS sequence"/>
</dbReference>
<sequence>MNDEMVFGKNPVLELLKSGKPVNKVLFVTEGPGGRNQDIISLLRERSIPYQFVDRQSLDRLTNRERHQGMLAYIAAREYASVEDMLALAEERQEAPFILMLDEIEDPHNLGALLRTVDAVGAHGVIIPKRRSVTLTGTVAKTSAGAVEHVLVARVSNLVQTLQELKKKGCWVSGAEAGGKVAFEADLTGSRVIVIGSEGKGISRLLRENCDELVSLPMRGKVSSLNASVAGSVMLYEVLRQRTDRTTKTSP</sequence>
<dbReference type="AlphaFoldDB" id="A0A4Z0QZ06"/>
<dbReference type="InterPro" id="IPR001537">
    <property type="entry name" value="SpoU_MeTrfase"/>
</dbReference>
<dbReference type="PANTHER" id="PTHR46429:SF1">
    <property type="entry name" value="23S RRNA (GUANOSINE-2'-O-)-METHYLTRANSFERASE RLMB"/>
    <property type="match status" value="1"/>
</dbReference>
<dbReference type="Gene3D" id="3.40.1280.10">
    <property type="match status" value="1"/>
</dbReference>
<evidence type="ECO:0000256" key="2">
    <source>
        <dbReference type="ARBA" id="ARBA00022603"/>
    </source>
</evidence>
<dbReference type="Pfam" id="PF08032">
    <property type="entry name" value="SpoU_sub_bind"/>
    <property type="match status" value="1"/>
</dbReference>
<name>A0A4Z0QZ06_9FIRM</name>
<evidence type="ECO:0000256" key="3">
    <source>
        <dbReference type="ARBA" id="ARBA00022679"/>
    </source>
</evidence>
<evidence type="ECO:0000313" key="5">
    <source>
        <dbReference type="EMBL" id="TGE36041.1"/>
    </source>
</evidence>
<dbReference type="InterPro" id="IPR029026">
    <property type="entry name" value="tRNA_m1G_MTases_N"/>
</dbReference>
<proteinExistence type="inferred from homology"/>
<evidence type="ECO:0000256" key="1">
    <source>
        <dbReference type="ARBA" id="ARBA00007228"/>
    </source>
</evidence>
<dbReference type="InterPro" id="IPR004441">
    <property type="entry name" value="rRNA_MeTrfase_TrmH"/>
</dbReference>
<dbReference type="InterPro" id="IPR013123">
    <property type="entry name" value="SpoU_subst-bd"/>
</dbReference>
<comment type="similarity">
    <text evidence="1">Belongs to the class IV-like SAM-binding methyltransferase superfamily. RNA methyltransferase TrmH family.</text>
</comment>
<dbReference type="InterPro" id="IPR029028">
    <property type="entry name" value="Alpha/beta_knot_MTases"/>
</dbReference>
<dbReference type="NCBIfam" id="TIGR00186">
    <property type="entry name" value="rRNA_methyl_3"/>
    <property type="match status" value="1"/>
</dbReference>
<dbReference type="GO" id="GO:0003723">
    <property type="term" value="F:RNA binding"/>
    <property type="evidence" value="ECO:0007669"/>
    <property type="project" value="InterPro"/>
</dbReference>
<reference evidence="5 6" key="1">
    <citation type="submission" date="2019-03" db="EMBL/GenBank/DDBJ databases">
        <title>Draft Genome Sequence of Desulfosporosinus fructosivorans Strain 63.6F, Isolated from Marine Sediment in the Baltic Sea.</title>
        <authorList>
            <person name="Hausmann B."/>
            <person name="Vandieken V."/>
            <person name="Pjevac P."/>
            <person name="Schreck K."/>
            <person name="Herbold C.W."/>
            <person name="Loy A."/>
        </authorList>
    </citation>
    <scope>NUCLEOTIDE SEQUENCE [LARGE SCALE GENOMIC DNA]</scope>
    <source>
        <strain evidence="5 6">63.6F</strain>
    </source>
</reference>
<accession>A0A4Z0QZ06</accession>
<dbReference type="PANTHER" id="PTHR46429">
    <property type="entry name" value="23S RRNA (GUANOSINE-2'-O-)-METHYLTRANSFERASE RLMB"/>
    <property type="match status" value="1"/>
</dbReference>
<dbReference type="InterPro" id="IPR029064">
    <property type="entry name" value="Ribosomal_eL30-like_sf"/>
</dbReference>
<dbReference type="GO" id="GO:0006396">
    <property type="term" value="P:RNA processing"/>
    <property type="evidence" value="ECO:0007669"/>
    <property type="project" value="InterPro"/>
</dbReference>
<dbReference type="Gene3D" id="3.30.1330.30">
    <property type="match status" value="1"/>
</dbReference>
<dbReference type="GO" id="GO:0008173">
    <property type="term" value="F:RNA methyltransferase activity"/>
    <property type="evidence" value="ECO:0007669"/>
    <property type="project" value="InterPro"/>
</dbReference>
<dbReference type="SUPFAM" id="SSF75217">
    <property type="entry name" value="alpha/beta knot"/>
    <property type="match status" value="1"/>
</dbReference>
<dbReference type="Pfam" id="PF00588">
    <property type="entry name" value="SpoU_methylase"/>
    <property type="match status" value="1"/>
</dbReference>
<dbReference type="CDD" id="cd18103">
    <property type="entry name" value="SpoU-like_RlmB"/>
    <property type="match status" value="1"/>
</dbReference>
<dbReference type="OrthoDB" id="9794400at2"/>